<evidence type="ECO:0000256" key="3">
    <source>
        <dbReference type="ARBA" id="ARBA00022670"/>
    </source>
</evidence>
<feature type="domain" description="Peptidase M48" evidence="12">
    <location>
        <begin position="84"/>
        <end position="170"/>
    </location>
</feature>
<reference evidence="13 14" key="1">
    <citation type="journal article" date="2016" name="Nat. Commun.">
        <title>Thousands of microbial genomes shed light on interconnected biogeochemical processes in an aquifer system.</title>
        <authorList>
            <person name="Anantharaman K."/>
            <person name="Brown C.T."/>
            <person name="Hug L.A."/>
            <person name="Sharon I."/>
            <person name="Castelle C.J."/>
            <person name="Probst A.J."/>
            <person name="Thomas B.C."/>
            <person name="Singh A."/>
            <person name="Wilkins M.J."/>
            <person name="Karaoz U."/>
            <person name="Brodie E.L."/>
            <person name="Williams K.H."/>
            <person name="Hubbard S.S."/>
            <person name="Banfield J.F."/>
        </authorList>
    </citation>
    <scope>NUCLEOTIDE SEQUENCE [LARGE SCALE GENOMIC DNA]</scope>
</reference>
<evidence type="ECO:0000313" key="13">
    <source>
        <dbReference type="EMBL" id="OGG12943.1"/>
    </source>
</evidence>
<dbReference type="GO" id="GO:0006508">
    <property type="term" value="P:proteolysis"/>
    <property type="evidence" value="ECO:0007669"/>
    <property type="project" value="UniProtKB-KW"/>
</dbReference>
<keyword evidence="7 11" id="KW-0862">Zinc</keyword>
<comment type="caution">
    <text evidence="13">The sequence shown here is derived from an EMBL/GenBank/DDBJ whole genome shotgun (WGS) entry which is preliminary data.</text>
</comment>
<evidence type="ECO:0000256" key="6">
    <source>
        <dbReference type="ARBA" id="ARBA00022801"/>
    </source>
</evidence>
<dbReference type="AlphaFoldDB" id="A0A1F5ZKP7"/>
<dbReference type="PANTHER" id="PTHR43221">
    <property type="entry name" value="PROTEASE HTPX"/>
    <property type="match status" value="1"/>
</dbReference>
<evidence type="ECO:0000256" key="5">
    <source>
        <dbReference type="ARBA" id="ARBA00022723"/>
    </source>
</evidence>
<keyword evidence="8" id="KW-1133">Transmembrane helix</keyword>
<keyword evidence="10" id="KW-0472">Membrane</keyword>
<feature type="domain" description="Peptidase M48" evidence="12">
    <location>
        <begin position="5"/>
        <end position="74"/>
    </location>
</feature>
<evidence type="ECO:0000256" key="7">
    <source>
        <dbReference type="ARBA" id="ARBA00022833"/>
    </source>
</evidence>
<dbReference type="EMBL" id="MFJE01000068">
    <property type="protein sequence ID" value="OGG12943.1"/>
    <property type="molecule type" value="Genomic_DNA"/>
</dbReference>
<sequence length="171" mass="19529">MVDSARRMGMDKPPDMYIINAAGELNAFAARLVSRKLLVLYSDLVDALLEGSDKKQLDAVVCHELAHHALNHTHFYNWFLLPADYIPFLGSALSRYREYSADRIMKVLIKDQSICERSLVKLVSGKNIGNKVNLDEYKNQVNVERGFFVWLAEMLSSHPHLPKRMLAIKNI</sequence>
<keyword evidence="5" id="KW-0479">Metal-binding</keyword>
<evidence type="ECO:0000259" key="12">
    <source>
        <dbReference type="Pfam" id="PF01435"/>
    </source>
</evidence>
<keyword evidence="6 11" id="KW-0378">Hydrolase</keyword>
<dbReference type="InterPro" id="IPR050083">
    <property type="entry name" value="HtpX_protease"/>
</dbReference>
<evidence type="ECO:0000313" key="14">
    <source>
        <dbReference type="Proteomes" id="UP000177383"/>
    </source>
</evidence>
<accession>A0A1F5ZKP7</accession>
<keyword evidence="2" id="KW-1003">Cell membrane</keyword>
<keyword evidence="4" id="KW-0812">Transmembrane</keyword>
<evidence type="ECO:0000256" key="11">
    <source>
        <dbReference type="RuleBase" id="RU003983"/>
    </source>
</evidence>
<dbReference type="CDD" id="cd07325">
    <property type="entry name" value="M48_Ste24p_like"/>
    <property type="match status" value="1"/>
</dbReference>
<evidence type="ECO:0000256" key="10">
    <source>
        <dbReference type="ARBA" id="ARBA00023136"/>
    </source>
</evidence>
<dbReference type="InterPro" id="IPR001915">
    <property type="entry name" value="Peptidase_M48"/>
</dbReference>
<comment type="cofactor">
    <cofactor evidence="11">
        <name>Zn(2+)</name>
        <dbReference type="ChEBI" id="CHEBI:29105"/>
    </cofactor>
    <text evidence="11">Binds 1 zinc ion per subunit.</text>
</comment>
<evidence type="ECO:0000256" key="8">
    <source>
        <dbReference type="ARBA" id="ARBA00022989"/>
    </source>
</evidence>
<name>A0A1F5ZKP7_9BACT</name>
<dbReference type="GO" id="GO:0004222">
    <property type="term" value="F:metalloendopeptidase activity"/>
    <property type="evidence" value="ECO:0007669"/>
    <property type="project" value="InterPro"/>
</dbReference>
<dbReference type="Pfam" id="PF01435">
    <property type="entry name" value="Peptidase_M48"/>
    <property type="match status" value="2"/>
</dbReference>
<dbReference type="Gene3D" id="3.30.2010.10">
    <property type="entry name" value="Metalloproteases ('zincins'), catalytic domain"/>
    <property type="match status" value="1"/>
</dbReference>
<gene>
    <name evidence="13" type="ORF">A2773_01910</name>
</gene>
<keyword evidence="3 11" id="KW-0645">Protease</keyword>
<evidence type="ECO:0000256" key="1">
    <source>
        <dbReference type="ARBA" id="ARBA00004651"/>
    </source>
</evidence>
<comment type="similarity">
    <text evidence="11">Belongs to the peptidase M48 family.</text>
</comment>
<dbReference type="PANTHER" id="PTHR43221:SF1">
    <property type="entry name" value="PROTEASE HTPX"/>
    <property type="match status" value="1"/>
</dbReference>
<dbReference type="GO" id="GO:0005886">
    <property type="term" value="C:plasma membrane"/>
    <property type="evidence" value="ECO:0007669"/>
    <property type="project" value="UniProtKB-SubCell"/>
</dbReference>
<comment type="subcellular location">
    <subcellularLocation>
        <location evidence="1">Cell membrane</location>
        <topology evidence="1">Multi-pass membrane protein</topology>
    </subcellularLocation>
</comment>
<organism evidence="13 14">
    <name type="scientific">Candidatus Gottesmanbacteria bacterium RIFCSPHIGHO2_01_FULL_39_10</name>
    <dbReference type="NCBI Taxonomy" id="1798375"/>
    <lineage>
        <taxon>Bacteria</taxon>
        <taxon>Candidatus Gottesmaniibacteriota</taxon>
    </lineage>
</organism>
<dbReference type="Proteomes" id="UP000177383">
    <property type="component" value="Unassembled WGS sequence"/>
</dbReference>
<evidence type="ECO:0000256" key="2">
    <source>
        <dbReference type="ARBA" id="ARBA00022475"/>
    </source>
</evidence>
<evidence type="ECO:0000256" key="9">
    <source>
        <dbReference type="ARBA" id="ARBA00023049"/>
    </source>
</evidence>
<proteinExistence type="inferred from homology"/>
<dbReference type="GO" id="GO:0046872">
    <property type="term" value="F:metal ion binding"/>
    <property type="evidence" value="ECO:0007669"/>
    <property type="project" value="UniProtKB-KW"/>
</dbReference>
<evidence type="ECO:0000256" key="4">
    <source>
        <dbReference type="ARBA" id="ARBA00022692"/>
    </source>
</evidence>
<keyword evidence="9 11" id="KW-0482">Metalloprotease</keyword>
<dbReference type="STRING" id="1798375.A2773_01910"/>
<protein>
    <recommendedName>
        <fullName evidence="12">Peptidase M48 domain-containing protein</fullName>
    </recommendedName>
</protein>